<dbReference type="Gene3D" id="3.30.40.10">
    <property type="entry name" value="Zinc/RING finger domain, C3HC4 (zinc finger)"/>
    <property type="match status" value="2"/>
</dbReference>
<dbReference type="GO" id="GO:0008270">
    <property type="term" value="F:zinc ion binding"/>
    <property type="evidence" value="ECO:0007669"/>
    <property type="project" value="UniProtKB-KW"/>
</dbReference>
<comment type="function">
    <text evidence="6">Negative feedback regulator that controls excessive innate immune responses. Regulates both Toll-like receptor 4 (TLR4) and DDX58/RIG1-like helicases (RLH) pathways. May inhibit the LTR pathway by direct interaction with TRAF6 and attenuation of NF-kappa-B activation. May negatively regulate the RLH pathway downstream from MAVS and upstream of NF-kappa-B and IRF3.</text>
</comment>
<dbReference type="InterPro" id="IPR013083">
    <property type="entry name" value="Znf_RING/FYVE/PHD"/>
</dbReference>
<reference evidence="11" key="2">
    <citation type="submission" date="2025-08" db="UniProtKB">
        <authorList>
            <consortium name="Ensembl"/>
        </authorList>
    </citation>
    <scope>IDENTIFICATION</scope>
</reference>
<dbReference type="Proteomes" id="UP000265040">
    <property type="component" value="Chromosome 9"/>
</dbReference>
<dbReference type="AlphaFoldDB" id="A0A3Q1I870"/>
<feature type="region of interest" description="Disordered" evidence="9">
    <location>
        <begin position="348"/>
        <end position="368"/>
    </location>
</feature>
<dbReference type="InParanoid" id="A0A3Q1I870"/>
<dbReference type="InterPro" id="IPR049439">
    <property type="entry name" value="TRAFD1-XIAF1_Znf"/>
</dbReference>
<reference evidence="11" key="1">
    <citation type="submission" date="2021-04" db="EMBL/GenBank/DDBJ databases">
        <authorList>
            <consortium name="Wellcome Sanger Institute Data Sharing"/>
        </authorList>
    </citation>
    <scope>NUCLEOTIDE SEQUENCE [LARGE SCALE GENOMIC DNA]</scope>
</reference>
<evidence type="ECO:0000256" key="9">
    <source>
        <dbReference type="SAM" id="MobiDB-lite"/>
    </source>
</evidence>
<feature type="compositionally biased region" description="Polar residues" evidence="9">
    <location>
        <begin position="137"/>
        <end position="146"/>
    </location>
</feature>
<evidence type="ECO:0000256" key="5">
    <source>
        <dbReference type="ARBA" id="ARBA00022990"/>
    </source>
</evidence>
<dbReference type="InterPro" id="IPR051986">
    <property type="entry name" value="Innate_Immune_Apopt_Reg"/>
</dbReference>
<evidence type="ECO:0000256" key="4">
    <source>
        <dbReference type="ARBA" id="ARBA00022833"/>
    </source>
</evidence>
<keyword evidence="1" id="KW-0597">Phosphoprotein</keyword>
<evidence type="ECO:0000313" key="11">
    <source>
        <dbReference type="Ensembl" id="ENSATEP00000016385.1"/>
    </source>
</evidence>
<feature type="compositionally biased region" description="Low complexity" evidence="9">
    <location>
        <begin position="348"/>
        <end position="358"/>
    </location>
</feature>
<accession>A0A3Q1I870</accession>
<feature type="region of interest" description="Disordered" evidence="9">
    <location>
        <begin position="189"/>
        <end position="209"/>
    </location>
</feature>
<dbReference type="PANTHER" id="PTHR16295">
    <property type="entry name" value="TRAF-TYPE ZINC FINGER PROTEIN-RELATED"/>
    <property type="match status" value="1"/>
</dbReference>
<evidence type="ECO:0000256" key="6">
    <source>
        <dbReference type="ARBA" id="ARBA00037636"/>
    </source>
</evidence>
<feature type="domain" description="TRAF-type" evidence="10">
    <location>
        <begin position="23"/>
        <end position="93"/>
    </location>
</feature>
<dbReference type="RefSeq" id="XP_026199562.1">
    <property type="nucleotide sequence ID" value="XM_026343777.1"/>
</dbReference>
<protein>
    <recommendedName>
        <fullName evidence="7">TRAF-type zinc finger domain-containing protein 1</fullName>
    </recommendedName>
</protein>
<feature type="compositionally biased region" description="Basic and acidic residues" evidence="9">
    <location>
        <begin position="542"/>
        <end position="551"/>
    </location>
</feature>
<name>A0A3Q1I870_ANATE</name>
<keyword evidence="2 8" id="KW-0479">Metal-binding</keyword>
<dbReference type="PANTHER" id="PTHR16295:SF19">
    <property type="entry name" value="TRAF-TYPE ZINC FINGER DOMAIN-CONTAINING PROTEIN 1"/>
    <property type="match status" value="1"/>
</dbReference>
<dbReference type="PROSITE" id="PS50145">
    <property type="entry name" value="ZF_TRAF"/>
    <property type="match status" value="1"/>
</dbReference>
<keyword evidence="5" id="KW-0007">Acetylation</keyword>
<organism evidence="11 12">
    <name type="scientific">Anabas testudineus</name>
    <name type="common">Climbing perch</name>
    <name type="synonym">Anthias testudineus</name>
    <dbReference type="NCBI Taxonomy" id="64144"/>
    <lineage>
        <taxon>Eukaryota</taxon>
        <taxon>Metazoa</taxon>
        <taxon>Chordata</taxon>
        <taxon>Craniata</taxon>
        <taxon>Vertebrata</taxon>
        <taxon>Euteleostomi</taxon>
        <taxon>Actinopterygii</taxon>
        <taxon>Neopterygii</taxon>
        <taxon>Teleostei</taxon>
        <taxon>Neoteleostei</taxon>
        <taxon>Acanthomorphata</taxon>
        <taxon>Anabantaria</taxon>
        <taxon>Anabantiformes</taxon>
        <taxon>Anabantoidei</taxon>
        <taxon>Anabantidae</taxon>
        <taxon>Anabas</taxon>
    </lineage>
</organism>
<keyword evidence="12" id="KW-1185">Reference proteome</keyword>
<evidence type="ECO:0000256" key="7">
    <source>
        <dbReference type="ARBA" id="ARBA00040410"/>
    </source>
</evidence>
<dbReference type="InterPro" id="IPR001293">
    <property type="entry name" value="Znf_TRAF"/>
</dbReference>
<reference evidence="11" key="3">
    <citation type="submission" date="2025-09" db="UniProtKB">
        <authorList>
            <consortium name="Ensembl"/>
        </authorList>
    </citation>
    <scope>IDENTIFICATION</scope>
</reference>
<evidence type="ECO:0000256" key="3">
    <source>
        <dbReference type="ARBA" id="ARBA00022771"/>
    </source>
</evidence>
<evidence type="ECO:0000313" key="12">
    <source>
        <dbReference type="Proteomes" id="UP000265040"/>
    </source>
</evidence>
<dbReference type="GeneID" id="113150994"/>
<dbReference type="GeneTree" id="ENSGT00530000063869"/>
<dbReference type="OrthoDB" id="422728at2759"/>
<evidence type="ECO:0000259" key="10">
    <source>
        <dbReference type="PROSITE" id="PS50145"/>
    </source>
</evidence>
<dbReference type="GO" id="GO:0045824">
    <property type="term" value="P:negative regulation of innate immune response"/>
    <property type="evidence" value="ECO:0007669"/>
    <property type="project" value="TreeGrafter"/>
</dbReference>
<evidence type="ECO:0000256" key="1">
    <source>
        <dbReference type="ARBA" id="ARBA00022553"/>
    </source>
</evidence>
<evidence type="ECO:0000256" key="2">
    <source>
        <dbReference type="ARBA" id="ARBA00022723"/>
    </source>
</evidence>
<dbReference type="OMA" id="AHQSSEC"/>
<feature type="compositionally biased region" description="Polar residues" evidence="9">
    <location>
        <begin position="197"/>
        <end position="209"/>
    </location>
</feature>
<sequence length="571" mass="63875">MADEKTQFCGNCKHDIPEANFTTHEIHCQRNIALCDVCQEPVPRSELQEHKQQDHAQITCKCGLKIEKNHISVHQSSECSLRLIPCQYCELELVFSQSKEHEEYCGTRTETCPHCKCNVMLRERTVHPILCGSLTPPQERNNSRMSHSAVEPQPPEGWFEAHSIRNIIRAQERGPKNNNITAAEQQAFPRASEPEVYNSTRGPQGSRDWNNTTQRNTFSHFLGPSDFLSSSSTWPYAGQTQDEDSSGLDYMLALSLQGDGEPVAGGIESNLWSDIWDNKAEKTSNTSVNSLLTSTNNNYTHFTAGTSRSAVQDHDQTDTMLPCEFCEELFPEEDLILHQTGCSPASAFASFSKHSSSPPKEDRMSRNAPGLLHSLPDTLASNIPTFPRSVSPASYSPPASPLEGDVVIPCEFCGVALEEAVVFHHQDKCDMRPQTVHPLNNITKSNFKKPLSPAEDTFGQISPDIHRRIKHQADVLDADFVSGIDPPPPPNFREWQRDFVGLPDQRKTSSCDVSVQNRPHQGKEAEGAHSSFCDKSSIKGQHLPENKEVRGNRRNPMTKLPKKQNEDQQEE</sequence>
<feature type="region of interest" description="Disordered" evidence="9">
    <location>
        <begin position="506"/>
        <end position="571"/>
    </location>
</feature>
<feature type="compositionally biased region" description="Polar residues" evidence="9">
    <location>
        <begin position="510"/>
        <end position="519"/>
    </location>
</feature>
<dbReference type="Pfam" id="PF21366">
    <property type="entry name" value="TRAFD1-XIAF1_ZnF"/>
    <property type="match status" value="1"/>
</dbReference>
<evidence type="ECO:0000256" key="8">
    <source>
        <dbReference type="PROSITE-ProRule" id="PRU00207"/>
    </source>
</evidence>
<keyword evidence="4 8" id="KW-0862">Zinc</keyword>
<keyword evidence="3 8" id="KW-0863">Zinc-finger</keyword>
<feature type="region of interest" description="Disordered" evidence="9">
    <location>
        <begin position="137"/>
        <end position="156"/>
    </location>
</feature>
<dbReference type="FunCoup" id="A0A3Q1I870">
    <property type="interactions" value="1062"/>
</dbReference>
<proteinExistence type="predicted"/>
<dbReference type="GO" id="GO:0005739">
    <property type="term" value="C:mitochondrion"/>
    <property type="evidence" value="ECO:0007669"/>
    <property type="project" value="TreeGrafter"/>
</dbReference>
<gene>
    <name evidence="11" type="primary">TRAFD1</name>
</gene>
<dbReference type="STRING" id="64144.ENSATEP00000016385"/>
<feature type="zinc finger region" description="TRAF-type" evidence="8">
    <location>
        <begin position="23"/>
        <end position="93"/>
    </location>
</feature>
<dbReference type="Ensembl" id="ENSATET00000016665.3">
    <property type="protein sequence ID" value="ENSATEP00000016385.1"/>
    <property type="gene ID" value="ENSATEG00000011426.3"/>
</dbReference>